<feature type="chain" id="PRO_5012453979" evidence="3">
    <location>
        <begin position="28"/>
        <end position="471"/>
    </location>
</feature>
<dbReference type="AlphaFoldDB" id="A0A1L9BI97"/>
<dbReference type="PROSITE" id="PS51172">
    <property type="entry name" value="CBM3"/>
    <property type="match status" value="1"/>
</dbReference>
<dbReference type="CDD" id="cd00413">
    <property type="entry name" value="Glyco_hydrolase_16"/>
    <property type="match status" value="1"/>
</dbReference>
<organism evidence="6 7">
    <name type="scientific">Cystobacter ferrugineus</name>
    <dbReference type="NCBI Taxonomy" id="83449"/>
    <lineage>
        <taxon>Bacteria</taxon>
        <taxon>Pseudomonadati</taxon>
        <taxon>Myxococcota</taxon>
        <taxon>Myxococcia</taxon>
        <taxon>Myxococcales</taxon>
        <taxon>Cystobacterineae</taxon>
        <taxon>Archangiaceae</taxon>
        <taxon>Cystobacter</taxon>
    </lineage>
</organism>
<dbReference type="SUPFAM" id="SSF49384">
    <property type="entry name" value="Carbohydrate-binding domain"/>
    <property type="match status" value="1"/>
</dbReference>
<proteinExistence type="inferred from homology"/>
<dbReference type="EMBL" id="MPIN01000001">
    <property type="protein sequence ID" value="OJH41959.1"/>
    <property type="molecule type" value="Genomic_DNA"/>
</dbReference>
<dbReference type="InterPro" id="IPR000757">
    <property type="entry name" value="Beta-glucanase-like"/>
</dbReference>
<feature type="region of interest" description="Disordered" evidence="2">
    <location>
        <begin position="169"/>
        <end position="196"/>
    </location>
</feature>
<dbReference type="SUPFAM" id="SSF49899">
    <property type="entry name" value="Concanavalin A-like lectins/glucanases"/>
    <property type="match status" value="1"/>
</dbReference>
<dbReference type="GO" id="GO:0004553">
    <property type="term" value="F:hydrolase activity, hydrolyzing O-glycosyl compounds"/>
    <property type="evidence" value="ECO:0007669"/>
    <property type="project" value="InterPro"/>
</dbReference>
<dbReference type="InterPro" id="IPR001956">
    <property type="entry name" value="CBM3"/>
</dbReference>
<evidence type="ECO:0000256" key="1">
    <source>
        <dbReference type="ARBA" id="ARBA00006865"/>
    </source>
</evidence>
<dbReference type="GO" id="GO:0005975">
    <property type="term" value="P:carbohydrate metabolic process"/>
    <property type="evidence" value="ECO:0007669"/>
    <property type="project" value="InterPro"/>
</dbReference>
<evidence type="ECO:0000313" key="7">
    <source>
        <dbReference type="Proteomes" id="UP000182229"/>
    </source>
</evidence>
<feature type="compositionally biased region" description="Gly residues" evidence="2">
    <location>
        <begin position="175"/>
        <end position="193"/>
    </location>
</feature>
<gene>
    <name evidence="6" type="ORF">BON30_01660</name>
</gene>
<accession>A0A1L9BI97</accession>
<dbReference type="Gene3D" id="2.60.40.710">
    <property type="entry name" value="Endoglucanase-like"/>
    <property type="match status" value="1"/>
</dbReference>
<reference evidence="6 7" key="2">
    <citation type="submission" date="2016-12" db="EMBL/GenBank/DDBJ databases">
        <title>Draft Genome Sequence of Cystobacter ferrugineus Strain Cbfe23.</title>
        <authorList>
            <person name="Akbar S."/>
            <person name="Dowd S.E."/>
            <person name="Stevens D.C."/>
        </authorList>
    </citation>
    <scope>NUCLEOTIDE SEQUENCE [LARGE SCALE GENOMIC DNA]</scope>
    <source>
        <strain evidence="6 7">Cbfe23</strain>
    </source>
</reference>
<evidence type="ECO:0000259" key="5">
    <source>
        <dbReference type="PROSITE" id="PS51762"/>
    </source>
</evidence>
<reference evidence="7" key="1">
    <citation type="submission" date="2016-11" db="EMBL/GenBank/DDBJ databases">
        <authorList>
            <person name="Shukria A."/>
            <person name="Stevens D.C."/>
        </authorList>
    </citation>
    <scope>NUCLEOTIDE SEQUENCE [LARGE SCALE GENOMIC DNA]</scope>
    <source>
        <strain evidence="7">Cbfe23</strain>
    </source>
</reference>
<feature type="signal peptide" evidence="3">
    <location>
        <begin position="1"/>
        <end position="27"/>
    </location>
</feature>
<dbReference type="Pfam" id="PF00942">
    <property type="entry name" value="CBM_3"/>
    <property type="match status" value="1"/>
</dbReference>
<dbReference type="InterPro" id="IPR013320">
    <property type="entry name" value="ConA-like_dom_sf"/>
</dbReference>
<keyword evidence="3" id="KW-0732">Signal</keyword>
<feature type="domain" description="GH16" evidence="5">
    <location>
        <begin position="158"/>
        <end position="446"/>
    </location>
</feature>
<feature type="domain" description="CBM3" evidence="4">
    <location>
        <begin position="29"/>
        <end position="178"/>
    </location>
</feature>
<evidence type="ECO:0000256" key="2">
    <source>
        <dbReference type="SAM" id="MobiDB-lite"/>
    </source>
</evidence>
<evidence type="ECO:0000259" key="4">
    <source>
        <dbReference type="PROSITE" id="PS51172"/>
    </source>
</evidence>
<evidence type="ECO:0000256" key="3">
    <source>
        <dbReference type="SAM" id="SignalP"/>
    </source>
</evidence>
<dbReference type="RefSeq" id="WP_071896055.1">
    <property type="nucleotide sequence ID" value="NZ_MPIN01000001.1"/>
</dbReference>
<dbReference type="OrthoDB" id="3404894at2"/>
<dbReference type="GO" id="GO:0030248">
    <property type="term" value="F:cellulose binding"/>
    <property type="evidence" value="ECO:0007669"/>
    <property type="project" value="InterPro"/>
</dbReference>
<comment type="similarity">
    <text evidence="1">Belongs to the glycosyl hydrolase 16 family.</text>
</comment>
<comment type="caution">
    <text evidence="6">The sequence shown here is derived from an EMBL/GenBank/DDBJ whole genome shotgun (WGS) entry which is preliminary data.</text>
</comment>
<dbReference type="Gene3D" id="2.60.120.200">
    <property type="match status" value="1"/>
</dbReference>
<protein>
    <submittedName>
        <fullName evidence="6">Hydrolase</fullName>
    </submittedName>
</protein>
<dbReference type="InterPro" id="IPR008965">
    <property type="entry name" value="CBM2/CBM3_carb-bd_dom_sf"/>
</dbReference>
<dbReference type="SMART" id="SM01067">
    <property type="entry name" value="CBM_3"/>
    <property type="match status" value="1"/>
</dbReference>
<dbReference type="STRING" id="83449.BON30_01660"/>
<sequence>MTLNWKYSRASLFAVMALVAPVGESLAGTNDVTVQYLNYNAAGPNDDIIEANIRLRNNTTTAIPLSSIVVRYWFTKDNASGVTAECWWWGASPCPNLTVTTGNVSYTGADRYAEIRFTSGAGNLAPGATTQAIDLGVMFGTNADETNDYSYGSHTSFIDWSKITVHDAGSAPTGGLRGGTPPSGGSEPPGGGDPITTEFFDDFSYTSASDSTFRNWWNVRNDPNWTGPGPEPEYGAPWAASNVSIVTDSVVSGNKLLRLQTSTSGTNATTAQAEVSSKSRKFKFGTYAARVKFNNTPLSGTRYFADKPVQTFFTITNYVLNDPNYSEQDFEYMPNGGWGRGNTSTLWMTSWEDTQQSVENADRVSDWNSKDYSGWHTLVLQVSSTGIYYYIDGALLTSHTQLKYLPETNQSIYFNIWFTELDRAQTSSRAYHQEADWVYFAKDAILTPTEVTQRIAGFRTAGTARKDTVVP</sequence>
<dbReference type="PROSITE" id="PS51762">
    <property type="entry name" value="GH16_2"/>
    <property type="match status" value="1"/>
</dbReference>
<keyword evidence="7" id="KW-1185">Reference proteome</keyword>
<name>A0A1L9BI97_9BACT</name>
<dbReference type="InterPro" id="IPR036966">
    <property type="entry name" value="CBM3_sf"/>
</dbReference>
<keyword evidence="6" id="KW-0378">Hydrolase</keyword>
<evidence type="ECO:0000313" key="6">
    <source>
        <dbReference type="EMBL" id="OJH41959.1"/>
    </source>
</evidence>
<dbReference type="Proteomes" id="UP000182229">
    <property type="component" value="Unassembled WGS sequence"/>
</dbReference>